<dbReference type="Gene3D" id="3.40.50.620">
    <property type="entry name" value="HUPs"/>
    <property type="match status" value="1"/>
</dbReference>
<dbReference type="PRINTS" id="PR00983">
    <property type="entry name" value="TRNASYNTHCYS"/>
</dbReference>
<evidence type="ECO:0000256" key="5">
    <source>
        <dbReference type="ARBA" id="ARBA00014738"/>
    </source>
</evidence>
<dbReference type="PANTHER" id="PTHR10890">
    <property type="entry name" value="CYSTEINYL-TRNA SYNTHETASE"/>
    <property type="match status" value="1"/>
</dbReference>
<dbReference type="InterPro" id="IPR015273">
    <property type="entry name" value="Cys-tRNA-synt_Ia_DALR"/>
</dbReference>
<keyword evidence="7" id="KW-0479">Metal-binding</keyword>
<evidence type="ECO:0000256" key="3">
    <source>
        <dbReference type="ARBA" id="ARBA00005594"/>
    </source>
</evidence>
<dbReference type="InterPro" id="IPR009080">
    <property type="entry name" value="tRNAsynth_Ia_anticodon-bd"/>
</dbReference>
<evidence type="ECO:0000256" key="1">
    <source>
        <dbReference type="ARBA" id="ARBA00001947"/>
    </source>
</evidence>
<keyword evidence="8" id="KW-0547">Nucleotide-binding</keyword>
<comment type="caution">
    <text evidence="13">The sequence shown here is derived from an EMBL/GenBank/DDBJ whole genome shotgun (WGS) entry which is preliminary data.</text>
</comment>
<dbReference type="GO" id="GO:0046872">
    <property type="term" value="F:metal ion binding"/>
    <property type="evidence" value="ECO:0007669"/>
    <property type="project" value="UniProtKB-KW"/>
</dbReference>
<dbReference type="SMART" id="SM00840">
    <property type="entry name" value="DALR_2"/>
    <property type="match status" value="1"/>
</dbReference>
<evidence type="ECO:0000256" key="7">
    <source>
        <dbReference type="ARBA" id="ARBA00022723"/>
    </source>
</evidence>
<evidence type="ECO:0000256" key="10">
    <source>
        <dbReference type="ARBA" id="ARBA00022840"/>
    </source>
</evidence>
<evidence type="ECO:0000256" key="2">
    <source>
        <dbReference type="ARBA" id="ARBA00004496"/>
    </source>
</evidence>
<evidence type="ECO:0000259" key="12">
    <source>
        <dbReference type="SMART" id="SM00840"/>
    </source>
</evidence>
<name>A0A078S771_BACUN</name>
<evidence type="ECO:0000313" key="13">
    <source>
        <dbReference type="EMBL" id="KDS53475.1"/>
    </source>
</evidence>
<reference evidence="13 14" key="1">
    <citation type="submission" date="2014-04" db="EMBL/GenBank/DDBJ databases">
        <authorList>
            <person name="Sears C."/>
            <person name="Carroll K."/>
            <person name="Sack B.R."/>
            <person name="Qadri F."/>
            <person name="Myers L.L."/>
            <person name="Chung G.-T."/>
            <person name="Escheverria P."/>
            <person name="Fraser C.M."/>
            <person name="Sadzewicz L."/>
            <person name="Shefchek K.A."/>
            <person name="Tallon L."/>
            <person name="Das S.P."/>
            <person name="Daugherty S."/>
            <person name="Mongodin E.F."/>
        </authorList>
    </citation>
    <scope>NUCLEOTIDE SEQUENCE [LARGE SCALE GENOMIC DNA]</scope>
    <source>
        <strain evidence="13 14">3978 T3 ii</strain>
    </source>
</reference>
<dbReference type="SUPFAM" id="SSF52374">
    <property type="entry name" value="Nucleotidylyl transferase"/>
    <property type="match status" value="1"/>
</dbReference>
<evidence type="ECO:0000256" key="8">
    <source>
        <dbReference type="ARBA" id="ARBA00022741"/>
    </source>
</evidence>
<keyword evidence="9" id="KW-0862">Zinc</keyword>
<dbReference type="InterPro" id="IPR032678">
    <property type="entry name" value="tRNA-synt_1_cat_dom"/>
</dbReference>
<organism evidence="13 14">
    <name type="scientific">Bacteroides uniformis str. 3978 T3 ii</name>
    <dbReference type="NCBI Taxonomy" id="1339349"/>
    <lineage>
        <taxon>Bacteria</taxon>
        <taxon>Pseudomonadati</taxon>
        <taxon>Bacteroidota</taxon>
        <taxon>Bacteroidia</taxon>
        <taxon>Bacteroidales</taxon>
        <taxon>Bacteroidaceae</taxon>
        <taxon>Bacteroides</taxon>
    </lineage>
</organism>
<dbReference type="PANTHER" id="PTHR10890:SF3">
    <property type="entry name" value="CYSTEINE--TRNA LIGASE, CYTOPLASMIC"/>
    <property type="match status" value="1"/>
</dbReference>
<evidence type="ECO:0000256" key="11">
    <source>
        <dbReference type="ARBA" id="ARBA00023146"/>
    </source>
</evidence>
<comment type="subcellular location">
    <subcellularLocation>
        <location evidence="2">Cytoplasm</location>
    </subcellularLocation>
</comment>
<dbReference type="Pfam" id="PF23493">
    <property type="entry name" value="CysS_C"/>
    <property type="match status" value="1"/>
</dbReference>
<evidence type="ECO:0000256" key="6">
    <source>
        <dbReference type="ARBA" id="ARBA00022598"/>
    </source>
</evidence>
<evidence type="ECO:0000313" key="14">
    <source>
        <dbReference type="Proteomes" id="UP000028013"/>
    </source>
</evidence>
<evidence type="ECO:0000256" key="9">
    <source>
        <dbReference type="ARBA" id="ARBA00022833"/>
    </source>
</evidence>
<comment type="subunit">
    <text evidence="4">Monomer.</text>
</comment>
<dbReference type="GO" id="GO:0004817">
    <property type="term" value="F:cysteine-tRNA ligase activity"/>
    <property type="evidence" value="ECO:0007669"/>
    <property type="project" value="InterPro"/>
</dbReference>
<dbReference type="Gene3D" id="1.20.120.1910">
    <property type="entry name" value="Cysteine-tRNA ligase, C-terminal anti-codon recognition domain"/>
    <property type="match status" value="1"/>
</dbReference>
<protein>
    <recommendedName>
        <fullName evidence="5">Cysteine--tRNA ligase</fullName>
    </recommendedName>
</protein>
<proteinExistence type="inferred from homology"/>
<accession>A0A078S771</accession>
<feature type="domain" description="Cysteinyl-tRNA synthetase class Ia DALR" evidence="12">
    <location>
        <begin position="206"/>
        <end position="277"/>
    </location>
</feature>
<dbReference type="Proteomes" id="UP000028013">
    <property type="component" value="Unassembled WGS sequence"/>
</dbReference>
<dbReference type="GO" id="GO:0006423">
    <property type="term" value="P:cysteinyl-tRNA aminoacylation"/>
    <property type="evidence" value="ECO:0007669"/>
    <property type="project" value="InterPro"/>
</dbReference>
<dbReference type="EMBL" id="JNHN01000141">
    <property type="protein sequence ID" value="KDS53475.1"/>
    <property type="molecule type" value="Genomic_DNA"/>
</dbReference>
<dbReference type="GO" id="GO:0005829">
    <property type="term" value="C:cytosol"/>
    <property type="evidence" value="ECO:0007669"/>
    <property type="project" value="TreeGrafter"/>
</dbReference>
<dbReference type="PATRIC" id="fig|1339349.3.peg.1173"/>
<dbReference type="SUPFAM" id="SSF47323">
    <property type="entry name" value="Anticodon-binding domain of a subclass of class I aminoacyl-tRNA synthetases"/>
    <property type="match status" value="1"/>
</dbReference>
<comment type="cofactor">
    <cofactor evidence="1">
        <name>Zn(2+)</name>
        <dbReference type="ChEBI" id="CHEBI:29105"/>
    </cofactor>
</comment>
<dbReference type="InterPro" id="IPR014729">
    <property type="entry name" value="Rossmann-like_a/b/a_fold"/>
</dbReference>
<dbReference type="AlphaFoldDB" id="A0A078S771"/>
<dbReference type="Pfam" id="PF09190">
    <property type="entry name" value="DALR_2"/>
    <property type="match status" value="1"/>
</dbReference>
<dbReference type="RefSeq" id="WP_039161751.1">
    <property type="nucleotide sequence ID" value="NZ_JNHN01000141.1"/>
</dbReference>
<feature type="non-terminal residue" evidence="13">
    <location>
        <position position="1"/>
    </location>
</feature>
<sequence length="327" mass="36851">HHYGKLSGRNLDDVLNTTRELDGQSEKHNPADFALWKCAQPEHIMRWPSPWSDGFPGWHAECTAMGKKYLGEHFDIHGGGMDLIFPHHECEIAQSVASQGEDMVHYWMHNNMLTVNGQKMGKSYGNFITLEELFKGTHPMLEQAYSPMTIRFFTLQAHYRSTVDFSNEALQAAEKGLARLMDAVHGLDKITPAATSTIDVKSLRAKCYEAMNDDLNSPIVIAHLFDGAKMVNNILAGNDSITAEDLKELKETFHLFCFDILGLQEDNTSNEEREAAFGKVVDMLLEERSKAKANKDWATSDKIRNELTALGFEIKDGKDGSEWKLNK</sequence>
<dbReference type="Pfam" id="PF01406">
    <property type="entry name" value="tRNA-synt_1e"/>
    <property type="match status" value="1"/>
</dbReference>
<dbReference type="InterPro" id="IPR024909">
    <property type="entry name" value="Cys-tRNA/MSH_ligase"/>
</dbReference>
<keyword evidence="6" id="KW-0436">Ligase</keyword>
<evidence type="ECO:0000256" key="4">
    <source>
        <dbReference type="ARBA" id="ARBA00011245"/>
    </source>
</evidence>
<dbReference type="GO" id="GO:0005524">
    <property type="term" value="F:ATP binding"/>
    <property type="evidence" value="ECO:0007669"/>
    <property type="project" value="UniProtKB-KW"/>
</dbReference>
<keyword evidence="11 13" id="KW-0030">Aminoacyl-tRNA synthetase</keyword>
<dbReference type="InterPro" id="IPR056411">
    <property type="entry name" value="CysS_C"/>
</dbReference>
<keyword evidence="10" id="KW-0067">ATP-binding</keyword>
<comment type="similarity">
    <text evidence="3">Belongs to the class-I aminoacyl-tRNA synthetase family.</text>
</comment>
<gene>
    <name evidence="13" type="ORF">M094_4407</name>
</gene>